<sequence length="118" mass="12540">MPRHDDNAQDDTSTNPGADVDMAEEASTAAHPEEETADNGADVSMAVEETAPPARTSFTSYLQSPIVNLLVGQGDKQTLLSAHQALLVQSPYFEAACQGFVDDGSVSRRHPPSSSHFP</sequence>
<dbReference type="OrthoDB" id="3926209at2759"/>
<dbReference type="AlphaFoldDB" id="A0A9Q8Q7K4"/>
<evidence type="ECO:0000313" key="2">
    <source>
        <dbReference type="EMBL" id="UNI13936.1"/>
    </source>
</evidence>
<name>A0A9Q8Q7K4_9HYPO</name>
<dbReference type="GeneID" id="72062590"/>
<dbReference type="RefSeq" id="XP_047837417.1">
    <property type="nucleotide sequence ID" value="XM_047981457.1"/>
</dbReference>
<feature type="region of interest" description="Disordered" evidence="1">
    <location>
        <begin position="1"/>
        <end position="51"/>
    </location>
</feature>
<proteinExistence type="predicted"/>
<gene>
    <name evidence="2" type="ORF">JDV02_000625</name>
</gene>
<protein>
    <recommendedName>
        <fullName evidence="4">BTB domain-containing protein</fullName>
    </recommendedName>
</protein>
<dbReference type="KEGG" id="ptkz:JDV02_000625"/>
<evidence type="ECO:0000256" key="1">
    <source>
        <dbReference type="SAM" id="MobiDB-lite"/>
    </source>
</evidence>
<organism evidence="2 3">
    <name type="scientific">Purpureocillium takamizusanense</name>
    <dbReference type="NCBI Taxonomy" id="2060973"/>
    <lineage>
        <taxon>Eukaryota</taxon>
        <taxon>Fungi</taxon>
        <taxon>Dikarya</taxon>
        <taxon>Ascomycota</taxon>
        <taxon>Pezizomycotina</taxon>
        <taxon>Sordariomycetes</taxon>
        <taxon>Hypocreomycetidae</taxon>
        <taxon>Hypocreales</taxon>
        <taxon>Ophiocordycipitaceae</taxon>
        <taxon>Purpureocillium</taxon>
    </lineage>
</organism>
<accession>A0A9Q8Q7K4</accession>
<keyword evidence="3" id="KW-1185">Reference proteome</keyword>
<evidence type="ECO:0000313" key="3">
    <source>
        <dbReference type="Proteomes" id="UP000829364"/>
    </source>
</evidence>
<dbReference type="Proteomes" id="UP000829364">
    <property type="component" value="Chromosome 1"/>
</dbReference>
<dbReference type="EMBL" id="CP086354">
    <property type="protein sequence ID" value="UNI13936.1"/>
    <property type="molecule type" value="Genomic_DNA"/>
</dbReference>
<evidence type="ECO:0008006" key="4">
    <source>
        <dbReference type="Google" id="ProtNLM"/>
    </source>
</evidence>
<reference evidence="2" key="1">
    <citation type="submission" date="2021-11" db="EMBL/GenBank/DDBJ databases">
        <title>Purpureocillium_takamizusanense_genome.</title>
        <authorList>
            <person name="Nguyen N.-H."/>
        </authorList>
    </citation>
    <scope>NUCLEOTIDE SEQUENCE</scope>
    <source>
        <strain evidence="2">PT3</strain>
    </source>
</reference>